<gene>
    <name evidence="2" type="ORF">AVDCRST_MAG36-122</name>
</gene>
<evidence type="ECO:0000313" key="2">
    <source>
        <dbReference type="EMBL" id="CAA9316160.1"/>
    </source>
</evidence>
<proteinExistence type="predicted"/>
<organism evidence="2">
    <name type="scientific">uncultured Nocardioidaceae bacterium</name>
    <dbReference type="NCBI Taxonomy" id="253824"/>
    <lineage>
        <taxon>Bacteria</taxon>
        <taxon>Bacillati</taxon>
        <taxon>Actinomycetota</taxon>
        <taxon>Actinomycetes</taxon>
        <taxon>Propionibacteriales</taxon>
        <taxon>Nocardioidaceae</taxon>
        <taxon>environmental samples</taxon>
    </lineage>
</organism>
<reference evidence="2" key="1">
    <citation type="submission" date="2020-02" db="EMBL/GenBank/DDBJ databases">
        <authorList>
            <person name="Meier V. D."/>
        </authorList>
    </citation>
    <scope>NUCLEOTIDE SEQUENCE</scope>
    <source>
        <strain evidence="2">AVDCRST_MAG36</strain>
    </source>
</reference>
<feature type="compositionally biased region" description="Basic residues" evidence="1">
    <location>
        <begin position="156"/>
        <end position="169"/>
    </location>
</feature>
<accession>A0A6J4KXW4</accession>
<feature type="compositionally biased region" description="Basic residues" evidence="1">
    <location>
        <begin position="1"/>
        <end position="12"/>
    </location>
</feature>
<evidence type="ECO:0000256" key="1">
    <source>
        <dbReference type="SAM" id="MobiDB-lite"/>
    </source>
</evidence>
<feature type="region of interest" description="Disordered" evidence="1">
    <location>
        <begin position="1"/>
        <end position="140"/>
    </location>
</feature>
<dbReference type="EMBL" id="CADCUH010000011">
    <property type="protein sequence ID" value="CAA9316160.1"/>
    <property type="molecule type" value="Genomic_DNA"/>
</dbReference>
<feature type="compositionally biased region" description="Low complexity" evidence="1">
    <location>
        <begin position="99"/>
        <end position="112"/>
    </location>
</feature>
<feature type="non-terminal residue" evidence="2">
    <location>
        <position position="1"/>
    </location>
</feature>
<feature type="compositionally biased region" description="Low complexity" evidence="1">
    <location>
        <begin position="130"/>
        <end position="139"/>
    </location>
</feature>
<feature type="compositionally biased region" description="Pro residues" evidence="1">
    <location>
        <begin position="14"/>
        <end position="24"/>
    </location>
</feature>
<feature type="compositionally biased region" description="Low complexity" evidence="1">
    <location>
        <begin position="25"/>
        <end position="38"/>
    </location>
</feature>
<sequence length="197" mass="22058">DQSHPHSVRAAHGRPPPSWPPAARPAPDGLGDAGAAAQRRPRRRPAGEQLLHRPVRPRRPRRRRPAPPRRRLGRVPGQEGTARRQEPEGRQVQVRRRGTPTLRLLGPGLLQHPPRRLRGRPADLGRAGSPHAPHQAQEPAPRRLRVLHRLLRGLPRRGVRRAPRRRPRDRPRAQAGHEGPGGEGVVRLLVRRDAASL</sequence>
<dbReference type="AlphaFoldDB" id="A0A6J4KXW4"/>
<feature type="compositionally biased region" description="Basic residues" evidence="1">
    <location>
        <begin position="53"/>
        <end position="73"/>
    </location>
</feature>
<name>A0A6J4KXW4_9ACTN</name>
<feature type="region of interest" description="Disordered" evidence="1">
    <location>
        <begin position="156"/>
        <end position="185"/>
    </location>
</feature>
<feature type="non-terminal residue" evidence="2">
    <location>
        <position position="197"/>
    </location>
</feature>
<protein>
    <submittedName>
        <fullName evidence="2">Putative NLP/P60 family protein (Putative secreted protein)</fullName>
    </submittedName>
</protein>